<feature type="short sequence motif" description="TonB C-terminal box" evidence="13">
    <location>
        <begin position="734"/>
        <end position="751"/>
    </location>
</feature>
<dbReference type="Pfam" id="PF00593">
    <property type="entry name" value="TonB_dep_Rec_b-barrel"/>
    <property type="match status" value="1"/>
</dbReference>
<dbReference type="PROSITE" id="PS01156">
    <property type="entry name" value="TONB_DEPENDENT_REC_2"/>
    <property type="match status" value="1"/>
</dbReference>
<evidence type="ECO:0008006" key="19">
    <source>
        <dbReference type="Google" id="ProtNLM"/>
    </source>
</evidence>
<evidence type="ECO:0000256" key="7">
    <source>
        <dbReference type="ARBA" id="ARBA00023004"/>
    </source>
</evidence>
<evidence type="ECO:0000256" key="8">
    <source>
        <dbReference type="ARBA" id="ARBA00023065"/>
    </source>
</evidence>
<evidence type="ECO:0000313" key="18">
    <source>
        <dbReference type="Proteomes" id="UP001296967"/>
    </source>
</evidence>
<evidence type="ECO:0000256" key="1">
    <source>
        <dbReference type="ARBA" id="ARBA00004571"/>
    </source>
</evidence>
<evidence type="ECO:0000256" key="3">
    <source>
        <dbReference type="ARBA" id="ARBA00022452"/>
    </source>
</evidence>
<dbReference type="InterPro" id="IPR036942">
    <property type="entry name" value="Beta-barrel_TonB_sf"/>
</dbReference>
<dbReference type="RefSeq" id="WP_201245560.1">
    <property type="nucleotide sequence ID" value="NZ_NHSF01000058.1"/>
</dbReference>
<dbReference type="InterPro" id="IPR000531">
    <property type="entry name" value="Beta-barrel_TonB"/>
</dbReference>
<comment type="similarity">
    <text evidence="12 14">Belongs to the TonB-dependent receptor family.</text>
</comment>
<evidence type="ECO:0000256" key="4">
    <source>
        <dbReference type="ARBA" id="ARBA00022496"/>
    </source>
</evidence>
<keyword evidence="9 14" id="KW-0798">TonB box</keyword>
<reference evidence="17" key="1">
    <citation type="submission" date="2017-05" db="EMBL/GenBank/DDBJ databases">
        <authorList>
            <person name="Imhoff J.F."/>
            <person name="Rahn T."/>
            <person name="Kuenzel S."/>
            <person name="Neulinger S.C."/>
        </authorList>
    </citation>
    <scope>NUCLEOTIDE SEQUENCE</scope>
    <source>
        <strain evidence="17">DSM 4395</strain>
    </source>
</reference>
<keyword evidence="4" id="KW-0410">Iron transport</keyword>
<evidence type="ECO:0000256" key="5">
    <source>
        <dbReference type="ARBA" id="ARBA00022692"/>
    </source>
</evidence>
<comment type="subcellular location">
    <subcellularLocation>
        <location evidence="1 12">Cell outer membrane</location>
        <topology evidence="1 12">Multi-pass membrane protein</topology>
    </subcellularLocation>
</comment>
<dbReference type="GO" id="GO:0015344">
    <property type="term" value="F:siderophore uptake transmembrane transporter activity"/>
    <property type="evidence" value="ECO:0007669"/>
    <property type="project" value="TreeGrafter"/>
</dbReference>
<reference evidence="17" key="2">
    <citation type="journal article" date="2020" name="Microorganisms">
        <title>Osmotic Adaptation and Compatible Solute Biosynthesis of Phototrophic Bacteria as Revealed from Genome Analyses.</title>
        <authorList>
            <person name="Imhoff J.F."/>
            <person name="Rahn T."/>
            <person name="Kunzel S."/>
            <person name="Keller A."/>
            <person name="Neulinger S.C."/>
        </authorList>
    </citation>
    <scope>NUCLEOTIDE SEQUENCE</scope>
    <source>
        <strain evidence="17">DSM 4395</strain>
    </source>
</reference>
<dbReference type="PANTHER" id="PTHR32552:SF89">
    <property type="entry name" value="CATECHOLATE SIDEROPHORE RECEPTOR FIU"/>
    <property type="match status" value="1"/>
</dbReference>
<keyword evidence="10 12" id="KW-0472">Membrane</keyword>
<dbReference type="InterPro" id="IPR039426">
    <property type="entry name" value="TonB-dep_rcpt-like"/>
</dbReference>
<evidence type="ECO:0000256" key="6">
    <source>
        <dbReference type="ARBA" id="ARBA00022729"/>
    </source>
</evidence>
<keyword evidence="7" id="KW-0408">Iron</keyword>
<comment type="caution">
    <text evidence="17">The sequence shown here is derived from an EMBL/GenBank/DDBJ whole genome shotgun (WGS) entry which is preliminary data.</text>
</comment>
<evidence type="ECO:0000256" key="13">
    <source>
        <dbReference type="PROSITE-ProRule" id="PRU10144"/>
    </source>
</evidence>
<dbReference type="InterPro" id="IPR010917">
    <property type="entry name" value="TonB_rcpt_CS"/>
</dbReference>
<dbReference type="PROSITE" id="PS52016">
    <property type="entry name" value="TONB_DEPENDENT_REC_3"/>
    <property type="match status" value="1"/>
</dbReference>
<evidence type="ECO:0000256" key="9">
    <source>
        <dbReference type="ARBA" id="ARBA00023077"/>
    </source>
</evidence>
<evidence type="ECO:0000313" key="17">
    <source>
        <dbReference type="EMBL" id="MBK5930790.1"/>
    </source>
</evidence>
<keyword evidence="2 12" id="KW-0813">Transport</keyword>
<keyword evidence="5 12" id="KW-0812">Transmembrane</keyword>
<evidence type="ECO:0000256" key="11">
    <source>
        <dbReference type="ARBA" id="ARBA00023237"/>
    </source>
</evidence>
<evidence type="ECO:0000256" key="2">
    <source>
        <dbReference type="ARBA" id="ARBA00022448"/>
    </source>
</evidence>
<evidence type="ECO:0000259" key="15">
    <source>
        <dbReference type="Pfam" id="PF00593"/>
    </source>
</evidence>
<dbReference type="Gene3D" id="2.40.170.20">
    <property type="entry name" value="TonB-dependent receptor, beta-barrel domain"/>
    <property type="match status" value="1"/>
</dbReference>
<feature type="domain" description="TonB-dependent receptor-like beta-barrel" evidence="15">
    <location>
        <begin position="246"/>
        <end position="714"/>
    </location>
</feature>
<evidence type="ECO:0000256" key="10">
    <source>
        <dbReference type="ARBA" id="ARBA00023136"/>
    </source>
</evidence>
<protein>
    <recommendedName>
        <fullName evidence="19">TonB-dependent receptor</fullName>
    </recommendedName>
</protein>
<dbReference type="EMBL" id="NHSF01000058">
    <property type="protein sequence ID" value="MBK5930790.1"/>
    <property type="molecule type" value="Genomic_DNA"/>
</dbReference>
<evidence type="ECO:0000256" key="14">
    <source>
        <dbReference type="RuleBase" id="RU003357"/>
    </source>
</evidence>
<sequence length="751" mass="82762">MPCRGLQQRSIAVVIIGLSLTYNGMIAQAQEPISIDDEVLLLDPIEVSAAPIYSVQYPGDTLYTGSALTEEGRQMSGAAGCTNIYANLDLLPGVDTETLDPYGLGGTFMRVRGIKSQFVGMSIEGLPNYGIMPIGPRPDLYDFENIETLELYKGMAPLAIGSAVGNRGGAIALRFRRPQADPSAELSQAVGSDAYQRSFARLDSGTFGPDLRGFVSGSYTDADKWKGAGSLGPRRNLAAGLGYGLDQGGPTVELFFNATDHDRNDFRALDYQQARNVGRYRDFDYNRRRTGDPAIDIDYFDYYHTSTENRDLLAIATLPLGAGTFSVKPYYAKEQAQIRNGKQDRLRDLNRYGINADFVGEVAGLEISTGYWWESADLEKSVRRMQITPSGRNANGWVYLAENDGRGAIHSPYFQLGQRLGRVRWQAGIKYFRYTEPASTAFRTDATPPGDWDAARHDNLGPSPDLSLDSFTFDAWLPNLGVSWALDPSGATELYANYGRNYMRPYAFVPVTNIVASNLARFEAAGLSLQDVFDDWRLETSDNIDLGLRLQRDRLALTPSIFYAKHHDLLAVAYDPRVGLNYHQNVGGATAWGAELLASLQLTPALSAFVYPTYLRFTFDEDLTRRGPGGTKTLPIAGQQVPDTPEWMLRAGLLFEQGPWRMAPLVRYVGRRYADPQNEQPVDGYWTLDLTASWRSGDFGVLEGVRVGLELTNLLDETYIGAINARDDGSGTVGFYPGAPRSAVLTLAAEF</sequence>
<keyword evidence="11 12" id="KW-0998">Cell outer membrane</keyword>
<keyword evidence="6" id="KW-0732">Signal</keyword>
<name>A0AAJ0UG13_HALSE</name>
<dbReference type="Proteomes" id="UP001296967">
    <property type="component" value="Unassembled WGS sequence"/>
</dbReference>
<dbReference type="AlphaFoldDB" id="A0AAJ0UG13"/>
<organism evidence="17 18">
    <name type="scientific">Halochromatium salexigens</name>
    <name type="common">Chromatium salexigens</name>
    <dbReference type="NCBI Taxonomy" id="49447"/>
    <lineage>
        <taxon>Bacteria</taxon>
        <taxon>Pseudomonadati</taxon>
        <taxon>Pseudomonadota</taxon>
        <taxon>Gammaproteobacteria</taxon>
        <taxon>Chromatiales</taxon>
        <taxon>Chromatiaceae</taxon>
        <taxon>Halochromatium</taxon>
    </lineage>
</organism>
<feature type="domain" description="TonB-dependent receptor plug" evidence="16">
    <location>
        <begin position="77"/>
        <end position="162"/>
    </location>
</feature>
<accession>A0AAJ0UG13</accession>
<proteinExistence type="inferred from homology"/>
<gene>
    <name evidence="17" type="ORF">CCR82_09720</name>
</gene>
<dbReference type="InterPro" id="IPR012910">
    <property type="entry name" value="Plug_dom"/>
</dbReference>
<keyword evidence="3 12" id="KW-1134">Transmembrane beta strand</keyword>
<dbReference type="SUPFAM" id="SSF56935">
    <property type="entry name" value="Porins"/>
    <property type="match status" value="1"/>
</dbReference>
<keyword evidence="8" id="KW-0406">Ion transport</keyword>
<evidence type="ECO:0000256" key="12">
    <source>
        <dbReference type="PROSITE-ProRule" id="PRU01360"/>
    </source>
</evidence>
<evidence type="ECO:0000259" key="16">
    <source>
        <dbReference type="Pfam" id="PF07715"/>
    </source>
</evidence>
<dbReference type="PANTHER" id="PTHR32552">
    <property type="entry name" value="FERRICHROME IRON RECEPTOR-RELATED"/>
    <property type="match status" value="1"/>
</dbReference>
<dbReference type="Pfam" id="PF07715">
    <property type="entry name" value="Plug"/>
    <property type="match status" value="1"/>
</dbReference>
<keyword evidence="18" id="KW-1185">Reference proteome</keyword>
<dbReference type="GO" id="GO:0009279">
    <property type="term" value="C:cell outer membrane"/>
    <property type="evidence" value="ECO:0007669"/>
    <property type="project" value="UniProtKB-SubCell"/>
</dbReference>